<dbReference type="SMART" id="SM00192">
    <property type="entry name" value="LDLa"/>
    <property type="match status" value="1"/>
</dbReference>
<organism evidence="3 4">
    <name type="scientific">Enhygromyxa salina</name>
    <dbReference type="NCBI Taxonomy" id="215803"/>
    <lineage>
        <taxon>Bacteria</taxon>
        <taxon>Pseudomonadati</taxon>
        <taxon>Myxococcota</taxon>
        <taxon>Polyangia</taxon>
        <taxon>Nannocystales</taxon>
        <taxon>Nannocystaceae</taxon>
        <taxon>Enhygromyxa</taxon>
    </lineage>
</organism>
<keyword evidence="2" id="KW-0732">Signal</keyword>
<evidence type="ECO:0000256" key="1">
    <source>
        <dbReference type="ARBA" id="ARBA00023157"/>
    </source>
</evidence>
<dbReference type="RefSeq" id="WP_106090687.1">
    <property type="nucleotide sequence ID" value="NZ_PVNL01000073.1"/>
</dbReference>
<dbReference type="SUPFAM" id="SSF69318">
    <property type="entry name" value="Integrin alpha N-terminal domain"/>
    <property type="match status" value="1"/>
</dbReference>
<proteinExistence type="predicted"/>
<dbReference type="InterPro" id="IPR036055">
    <property type="entry name" value="LDL_receptor-like_sf"/>
</dbReference>
<dbReference type="EMBL" id="PVNL01000073">
    <property type="protein sequence ID" value="PRQ06561.1"/>
    <property type="molecule type" value="Genomic_DNA"/>
</dbReference>
<dbReference type="PROSITE" id="PS51257">
    <property type="entry name" value="PROKAR_LIPOPROTEIN"/>
    <property type="match status" value="1"/>
</dbReference>
<dbReference type="PROSITE" id="PS50068">
    <property type="entry name" value="LDLRA_2"/>
    <property type="match status" value="1"/>
</dbReference>
<keyword evidence="1" id="KW-1015">Disulfide bond</keyword>
<dbReference type="SUPFAM" id="SSF57424">
    <property type="entry name" value="LDL receptor-like module"/>
    <property type="match status" value="1"/>
</dbReference>
<feature type="chain" id="PRO_5015708849" description="FG-GAP repeat protein" evidence="2">
    <location>
        <begin position="23"/>
        <end position="487"/>
    </location>
</feature>
<dbReference type="InterPro" id="IPR002172">
    <property type="entry name" value="LDrepeatLR_classA_rpt"/>
</dbReference>
<gene>
    <name evidence="3" type="ORF">ENSA7_37140</name>
</gene>
<protein>
    <recommendedName>
        <fullName evidence="5">FG-GAP repeat protein</fullName>
    </recommendedName>
</protein>
<sequence>MDSNRYLLFALGSAALIGVTLGACFNGADALGLPCDADSQCGPTLTCIDGFCGGCQTDEACGNAFYCDDGDTIPFSLICDDQPDCANGEDEVAQVCVPDGCTDLNVYEFFEGPKADGAADPFGLLSGNFIGGNGTDFLLARRGGTFVKVLEFLPGMPPNEYRLSGDEMDVFVNPVLDVIPYDFDADTDTDILVRTGNGRLYGYISDPANGPPTALHIGDNDYFDIPGDPMIVDMALGRLNADDFVDIVIVTEAGLVLTAIGDPQAIPLGEVPFDLSFSLMPRFPADAQLKQVQLADTDDGGDELLAIGSSGGGPKLWILTQRAGGMPNDFWNDNPAQPIPIQASEFVLGNLDGELGDDIAFMDGPGGRLAVFARVDPGVFMPAGDVIELEVPTSGLAVVDFNCDMAKDLIFNVESPPGVRVLFAEADGTFSADNMLTIDSEGAPQGALGLMQFDGDGSWDVFHTVDVSGVVVEPTIRSFVSLTPQSP</sequence>
<dbReference type="InterPro" id="IPR028994">
    <property type="entry name" value="Integrin_alpha_N"/>
</dbReference>
<feature type="signal peptide" evidence="2">
    <location>
        <begin position="1"/>
        <end position="22"/>
    </location>
</feature>
<name>A0A2S9YN97_9BACT</name>
<comment type="caution">
    <text evidence="3">The sequence shown here is derived from an EMBL/GenBank/DDBJ whole genome shotgun (WGS) entry which is preliminary data.</text>
</comment>
<dbReference type="Gene3D" id="4.10.400.10">
    <property type="entry name" value="Low-density Lipoprotein Receptor"/>
    <property type="match status" value="1"/>
</dbReference>
<evidence type="ECO:0008006" key="5">
    <source>
        <dbReference type="Google" id="ProtNLM"/>
    </source>
</evidence>
<dbReference type="CDD" id="cd00112">
    <property type="entry name" value="LDLa"/>
    <property type="match status" value="1"/>
</dbReference>
<dbReference type="Pfam" id="PF00057">
    <property type="entry name" value="Ldl_recept_a"/>
    <property type="match status" value="1"/>
</dbReference>
<dbReference type="Proteomes" id="UP000238823">
    <property type="component" value="Unassembled WGS sequence"/>
</dbReference>
<dbReference type="AlphaFoldDB" id="A0A2S9YN97"/>
<evidence type="ECO:0000313" key="4">
    <source>
        <dbReference type="Proteomes" id="UP000238823"/>
    </source>
</evidence>
<accession>A0A2S9YN97</accession>
<reference evidence="3 4" key="1">
    <citation type="submission" date="2018-03" db="EMBL/GenBank/DDBJ databases">
        <title>Draft Genome Sequences of the Obligatory Marine Myxobacteria Enhygromyxa salina SWB007.</title>
        <authorList>
            <person name="Poehlein A."/>
            <person name="Moghaddam J.A."/>
            <person name="Harms H."/>
            <person name="Alanjari M."/>
            <person name="Koenig G.M."/>
            <person name="Daniel R."/>
            <person name="Schaeberle T.F."/>
        </authorList>
    </citation>
    <scope>NUCLEOTIDE SEQUENCE [LARGE SCALE GENOMIC DNA]</scope>
    <source>
        <strain evidence="3 4">SWB007</strain>
    </source>
</reference>
<evidence type="ECO:0000256" key="2">
    <source>
        <dbReference type="SAM" id="SignalP"/>
    </source>
</evidence>
<evidence type="ECO:0000313" key="3">
    <source>
        <dbReference type="EMBL" id="PRQ06561.1"/>
    </source>
</evidence>